<dbReference type="InterPro" id="IPR001584">
    <property type="entry name" value="Integrase_cat-core"/>
</dbReference>
<dbReference type="SUPFAM" id="SSF53098">
    <property type="entry name" value="Ribonuclease H-like"/>
    <property type="match status" value="1"/>
</dbReference>
<dbReference type="PROSITE" id="PS50994">
    <property type="entry name" value="INTEGRASE"/>
    <property type="match status" value="1"/>
</dbReference>
<gene>
    <name evidence="3" type="ORF">EIM44_09830</name>
</gene>
<comment type="caution">
    <text evidence="3">The sequence shown here is derived from an EMBL/GenBank/DDBJ whole genome shotgun (WGS) entry which is preliminary data.</text>
</comment>
<dbReference type="Pfam" id="PF13518">
    <property type="entry name" value="HTH_28"/>
    <property type="match status" value="2"/>
</dbReference>
<dbReference type="PANTHER" id="PTHR46889">
    <property type="entry name" value="TRANSPOSASE INSF FOR INSERTION SEQUENCE IS3B-RELATED"/>
    <property type="match status" value="1"/>
</dbReference>
<dbReference type="PANTHER" id="PTHR46889:SF4">
    <property type="entry name" value="TRANSPOSASE INSO FOR INSERTION SEQUENCE ELEMENT IS911B-RELATED"/>
    <property type="match status" value="1"/>
</dbReference>
<evidence type="ECO:0000313" key="4">
    <source>
        <dbReference type="Proteomes" id="UP000276010"/>
    </source>
</evidence>
<dbReference type="NCBIfam" id="NF033516">
    <property type="entry name" value="transpos_IS3"/>
    <property type="match status" value="1"/>
</dbReference>
<dbReference type="Gene3D" id="1.10.10.10">
    <property type="entry name" value="Winged helix-like DNA-binding domain superfamily/Winged helix DNA-binding domain"/>
    <property type="match status" value="2"/>
</dbReference>
<dbReference type="GO" id="GO:0043565">
    <property type="term" value="F:sequence-specific DNA binding"/>
    <property type="evidence" value="ECO:0007669"/>
    <property type="project" value="InterPro"/>
</dbReference>
<dbReference type="InterPro" id="IPR036397">
    <property type="entry name" value="RNaseH_sf"/>
</dbReference>
<dbReference type="Proteomes" id="UP000276010">
    <property type="component" value="Unassembled WGS sequence"/>
</dbReference>
<evidence type="ECO:0000259" key="2">
    <source>
        <dbReference type="PROSITE" id="PS50994"/>
    </source>
</evidence>
<protein>
    <submittedName>
        <fullName evidence="3">IS3 family transposase</fullName>
    </submittedName>
</protein>
<feature type="region of interest" description="Disordered" evidence="1">
    <location>
        <begin position="111"/>
        <end position="133"/>
    </location>
</feature>
<dbReference type="InterPro" id="IPR050900">
    <property type="entry name" value="Transposase_IS3/IS150/IS904"/>
</dbReference>
<evidence type="ECO:0000256" key="1">
    <source>
        <dbReference type="SAM" id="MobiDB-lite"/>
    </source>
</evidence>
<proteinExistence type="predicted"/>
<dbReference type="InterPro" id="IPR048020">
    <property type="entry name" value="Transpos_IS3"/>
</dbReference>
<name>A0A3R8NFG0_BIBTR</name>
<dbReference type="InterPro" id="IPR009057">
    <property type="entry name" value="Homeodomain-like_sf"/>
</dbReference>
<dbReference type="STRING" id="1263831.F543_15670"/>
<organism evidence="3 4">
    <name type="scientific">Bibersteinia trehalosi</name>
    <name type="common">Pasteurella trehalosi</name>
    <dbReference type="NCBI Taxonomy" id="47735"/>
    <lineage>
        <taxon>Bacteria</taxon>
        <taxon>Pseudomonadati</taxon>
        <taxon>Pseudomonadota</taxon>
        <taxon>Gammaproteobacteria</taxon>
        <taxon>Pasteurellales</taxon>
        <taxon>Pasteurellaceae</taxon>
        <taxon>Bibersteinia</taxon>
    </lineage>
</organism>
<dbReference type="Pfam" id="PF13276">
    <property type="entry name" value="HTH_21"/>
    <property type="match status" value="1"/>
</dbReference>
<dbReference type="InterPro" id="IPR025948">
    <property type="entry name" value="HTH-like_dom"/>
</dbReference>
<dbReference type="EMBL" id="RRUC01000045">
    <property type="protein sequence ID" value="RRN00946.1"/>
    <property type="molecule type" value="Genomic_DNA"/>
</dbReference>
<reference evidence="3 4" key="1">
    <citation type="submission" date="2018-11" db="EMBL/GenBank/DDBJ databases">
        <title>Whole genome sequence of Bibersteinia trehalosi strain OADDL-BT1 an multidrug resistant pathogen isolate.</title>
        <authorList>
            <person name="Couger M."/>
            <person name="Ramachandran A."/>
        </authorList>
    </citation>
    <scope>NUCLEOTIDE SEQUENCE [LARGE SCALE GENOMIC DNA]</scope>
    <source>
        <strain evidence="3 4">OADDL-BT1</strain>
    </source>
</reference>
<dbReference type="AlphaFoldDB" id="A0A3R8NFG0"/>
<dbReference type="GO" id="GO:0015074">
    <property type="term" value="P:DNA integration"/>
    <property type="evidence" value="ECO:0007669"/>
    <property type="project" value="InterPro"/>
</dbReference>
<dbReference type="Pfam" id="PF13333">
    <property type="entry name" value="rve_2"/>
    <property type="match status" value="1"/>
</dbReference>
<dbReference type="InterPro" id="IPR055247">
    <property type="entry name" value="InsJ-like_HTH"/>
</dbReference>
<dbReference type="Pfam" id="PF00665">
    <property type="entry name" value="rve"/>
    <property type="match status" value="1"/>
</dbReference>
<feature type="compositionally biased region" description="Basic residues" evidence="1">
    <location>
        <begin position="114"/>
        <end position="124"/>
    </location>
</feature>
<dbReference type="InterPro" id="IPR012337">
    <property type="entry name" value="RNaseH-like_sf"/>
</dbReference>
<dbReference type="InterPro" id="IPR010921">
    <property type="entry name" value="Trp_repressor/repl_initiator"/>
</dbReference>
<dbReference type="SUPFAM" id="SSF46689">
    <property type="entry name" value="Homeodomain-like"/>
    <property type="match status" value="1"/>
</dbReference>
<evidence type="ECO:0000313" key="3">
    <source>
        <dbReference type="EMBL" id="RRN00946.1"/>
    </source>
</evidence>
<feature type="domain" description="Integrase catalytic" evidence="2">
    <location>
        <begin position="239"/>
        <end position="400"/>
    </location>
</feature>
<accession>A0A3R8NFG0</accession>
<dbReference type="Gene3D" id="3.30.420.10">
    <property type="entry name" value="Ribonuclease H-like superfamily/Ribonuclease H"/>
    <property type="match status" value="1"/>
</dbReference>
<dbReference type="SUPFAM" id="SSF48295">
    <property type="entry name" value="TrpR-like"/>
    <property type="match status" value="1"/>
</dbReference>
<sequence length="401" mass="46497">MTKYNQSFKQQVIEFYLQNGKNRSLTRQHFQLTGKTLRRWIQQYNHNGINGLAVCQTKQVYSPEFKLSVIQAVKNGKFSAESACLYFGIANSGSISQWLQVFDKQGINALLPKPKGRPPMKPKYPKMPPRPKTEEERLRYRILELEAEVAVPKKVAGTQPSKNAEIEQKIAEIYHEHRGNYGYRRMTLVLHKIWTINHKKVQAIMQKLGLKGKCKRRKYRSYQGEVGKITTNLLKQHFFVTQPNEKWVTGVTEFKCVEGKLYLSPIKDLFNGEIIAYDLAESPNFEQVTRMMNQAITRLNGEKPMLHSDQGWQYQMSAFGEICRQNGIRQSMSRKGNCLDNGAMESFFGRLKTECYFGKQFGTLAELKQTIHDYIHYYNNERIQVKLKGLSPVAYRTQSLN</sequence>
<dbReference type="InterPro" id="IPR036388">
    <property type="entry name" value="WH-like_DNA-bd_sf"/>
</dbReference>